<dbReference type="InterPro" id="IPR027417">
    <property type="entry name" value="P-loop_NTPase"/>
</dbReference>
<evidence type="ECO:0000313" key="7">
    <source>
        <dbReference type="EMBL" id="KAK0179395.1"/>
    </source>
</evidence>
<evidence type="ECO:0000256" key="2">
    <source>
        <dbReference type="ARBA" id="ARBA00022618"/>
    </source>
</evidence>
<sequence>MNGDNSAQASLYSENAEEPYLGGTYYECIPPGKRYGAKNLSGGETAVAALSLIFAIQNENSSPFLLLDEIDAAFDQKNRRNVISYIKNLKNRQQVIIISLNKEFFSSSDILIGVSPLEDGSSSNLVVLDIPEFIKRVKSKIS</sequence>
<dbReference type="Gene3D" id="3.40.50.300">
    <property type="entry name" value="P-loop containing nucleotide triphosphate hydrolases"/>
    <property type="match status" value="1"/>
</dbReference>
<evidence type="ECO:0000256" key="3">
    <source>
        <dbReference type="ARBA" id="ARBA00022776"/>
    </source>
</evidence>
<keyword evidence="4" id="KW-0539">Nucleus</keyword>
<dbReference type="PANTHER" id="PTHR18937:SF12">
    <property type="entry name" value="STRUCTURAL MAINTENANCE OF CHROMOSOMES PROTEIN"/>
    <property type="match status" value="1"/>
</dbReference>
<reference evidence="7" key="2">
    <citation type="submission" date="2023-03" db="EMBL/GenBank/DDBJ databases">
        <authorList>
            <person name="Inwood S.N."/>
            <person name="Skelly J.G."/>
            <person name="Guhlin J."/>
            <person name="Harrop T.W.R."/>
            <person name="Goldson S.G."/>
            <person name="Dearden P.K."/>
        </authorList>
    </citation>
    <scope>NUCLEOTIDE SEQUENCE</scope>
    <source>
        <strain evidence="7">Lincoln</strain>
        <tissue evidence="7">Whole body</tissue>
    </source>
</reference>
<organism evidence="7 8">
    <name type="scientific">Microctonus hyperodae</name>
    <name type="common">Parasitoid wasp</name>
    <dbReference type="NCBI Taxonomy" id="165561"/>
    <lineage>
        <taxon>Eukaryota</taxon>
        <taxon>Metazoa</taxon>
        <taxon>Ecdysozoa</taxon>
        <taxon>Arthropoda</taxon>
        <taxon>Hexapoda</taxon>
        <taxon>Insecta</taxon>
        <taxon>Pterygota</taxon>
        <taxon>Neoptera</taxon>
        <taxon>Endopterygota</taxon>
        <taxon>Hymenoptera</taxon>
        <taxon>Apocrita</taxon>
        <taxon>Ichneumonoidea</taxon>
        <taxon>Braconidae</taxon>
        <taxon>Euphorinae</taxon>
        <taxon>Microctonus</taxon>
    </lineage>
</organism>
<dbReference type="InterPro" id="IPR003395">
    <property type="entry name" value="RecF/RecN/SMC_N"/>
</dbReference>
<dbReference type="PANTHER" id="PTHR18937">
    <property type="entry name" value="STRUCTURAL MAINTENANCE OF CHROMOSOMES SMC FAMILY MEMBER"/>
    <property type="match status" value="1"/>
</dbReference>
<keyword evidence="8" id="KW-1185">Reference proteome</keyword>
<dbReference type="GO" id="GO:0051301">
    <property type="term" value="P:cell division"/>
    <property type="evidence" value="ECO:0007669"/>
    <property type="project" value="UniProtKB-KW"/>
</dbReference>
<dbReference type="Proteomes" id="UP001168972">
    <property type="component" value="Unassembled WGS sequence"/>
</dbReference>
<feature type="domain" description="RecF/RecN/SMC N-terminal" evidence="6">
    <location>
        <begin position="38"/>
        <end position="122"/>
    </location>
</feature>
<proteinExistence type="predicted"/>
<evidence type="ECO:0000256" key="5">
    <source>
        <dbReference type="ARBA" id="ARBA00023306"/>
    </source>
</evidence>
<dbReference type="GO" id="GO:0008278">
    <property type="term" value="C:cohesin complex"/>
    <property type="evidence" value="ECO:0007669"/>
    <property type="project" value="TreeGrafter"/>
</dbReference>
<dbReference type="GO" id="GO:0007062">
    <property type="term" value="P:sister chromatid cohesion"/>
    <property type="evidence" value="ECO:0007669"/>
    <property type="project" value="TreeGrafter"/>
</dbReference>
<keyword evidence="2" id="KW-0132">Cell division</keyword>
<evidence type="ECO:0000259" key="6">
    <source>
        <dbReference type="Pfam" id="PF02463"/>
    </source>
</evidence>
<dbReference type="GO" id="GO:0005634">
    <property type="term" value="C:nucleus"/>
    <property type="evidence" value="ECO:0007669"/>
    <property type="project" value="UniProtKB-SubCell"/>
</dbReference>
<keyword evidence="5" id="KW-0131">Cell cycle</keyword>
<evidence type="ECO:0000256" key="1">
    <source>
        <dbReference type="ARBA" id="ARBA00004123"/>
    </source>
</evidence>
<evidence type="ECO:0000256" key="4">
    <source>
        <dbReference type="ARBA" id="ARBA00023242"/>
    </source>
</evidence>
<keyword evidence="3" id="KW-0498">Mitosis</keyword>
<name>A0AA39KZF6_MICHY</name>
<dbReference type="Pfam" id="PF02463">
    <property type="entry name" value="SMC_N"/>
    <property type="match status" value="1"/>
</dbReference>
<protein>
    <recommendedName>
        <fullName evidence="6">RecF/RecN/SMC N-terminal domain-containing protein</fullName>
    </recommendedName>
</protein>
<reference evidence="7" key="1">
    <citation type="journal article" date="2023" name="bioRxiv">
        <title>Scaffold-level genome assemblies of two parasitoid biocontrol wasps reveal the parthenogenesis mechanism and an associated novel virus.</title>
        <authorList>
            <person name="Inwood S."/>
            <person name="Skelly J."/>
            <person name="Guhlin J."/>
            <person name="Harrop T."/>
            <person name="Goldson S."/>
            <person name="Dearden P."/>
        </authorList>
    </citation>
    <scope>NUCLEOTIDE SEQUENCE</scope>
    <source>
        <strain evidence="7">Lincoln</strain>
        <tissue evidence="7">Whole body</tissue>
    </source>
</reference>
<dbReference type="EMBL" id="JAQQBR010000003">
    <property type="protein sequence ID" value="KAK0179395.1"/>
    <property type="molecule type" value="Genomic_DNA"/>
</dbReference>
<evidence type="ECO:0000313" key="8">
    <source>
        <dbReference type="Proteomes" id="UP001168972"/>
    </source>
</evidence>
<gene>
    <name evidence="7" type="ORF">PV327_005152</name>
</gene>
<comment type="subcellular location">
    <subcellularLocation>
        <location evidence="1">Nucleus</location>
    </subcellularLocation>
</comment>
<dbReference type="AlphaFoldDB" id="A0AA39KZF6"/>
<dbReference type="GO" id="GO:0003677">
    <property type="term" value="F:DNA binding"/>
    <property type="evidence" value="ECO:0007669"/>
    <property type="project" value="TreeGrafter"/>
</dbReference>
<comment type="caution">
    <text evidence="7">The sequence shown here is derived from an EMBL/GenBank/DDBJ whole genome shotgun (WGS) entry which is preliminary data.</text>
</comment>
<accession>A0AA39KZF6</accession>
<dbReference type="SUPFAM" id="SSF52540">
    <property type="entry name" value="P-loop containing nucleoside triphosphate hydrolases"/>
    <property type="match status" value="1"/>
</dbReference>